<evidence type="ECO:0000259" key="1">
    <source>
        <dbReference type="Pfam" id="PF24968"/>
    </source>
</evidence>
<dbReference type="Pfam" id="PF24968">
    <property type="entry name" value="DUF7770"/>
    <property type="match status" value="1"/>
</dbReference>
<protein>
    <recommendedName>
        <fullName evidence="1">DUF7770 domain-containing protein</fullName>
    </recommendedName>
</protein>
<dbReference type="EMBL" id="ML994875">
    <property type="protein sequence ID" value="KAF2174489.1"/>
    <property type="molecule type" value="Genomic_DNA"/>
</dbReference>
<keyword evidence="3" id="KW-1185">Reference proteome</keyword>
<sequence length="208" mass="23543">MHPQMSLLRPPLSCGYVYPLADLLATRDHFAPKDGFPTSLYIQPVKYASDIRNRKVVSCYIAALLPEPSSPEPNPWILVLETADGSALIIELRQANPQGRTFIMCREAPIAIKDCELGACGRSWLLAVREGSVTGNWLNMLKRSGLTKYRLNAGFGCRWWLDCVLTEFKGFFTTRYDDARLWLRIAWSGTSEPVHPGEMQRLRKGVWV</sequence>
<evidence type="ECO:0000313" key="2">
    <source>
        <dbReference type="EMBL" id="KAF2174489.1"/>
    </source>
</evidence>
<dbReference type="Proteomes" id="UP000800200">
    <property type="component" value="Unassembled WGS sequence"/>
</dbReference>
<dbReference type="OrthoDB" id="5227884at2759"/>
<accession>A0A6A6D8F7</accession>
<gene>
    <name evidence="2" type="ORF">K469DRAFT_756716</name>
</gene>
<organism evidence="2 3">
    <name type="scientific">Zopfia rhizophila CBS 207.26</name>
    <dbReference type="NCBI Taxonomy" id="1314779"/>
    <lineage>
        <taxon>Eukaryota</taxon>
        <taxon>Fungi</taxon>
        <taxon>Dikarya</taxon>
        <taxon>Ascomycota</taxon>
        <taxon>Pezizomycotina</taxon>
        <taxon>Dothideomycetes</taxon>
        <taxon>Dothideomycetes incertae sedis</taxon>
        <taxon>Zopfiaceae</taxon>
        <taxon>Zopfia</taxon>
    </lineage>
</organism>
<proteinExistence type="predicted"/>
<feature type="domain" description="DUF7770" evidence="1">
    <location>
        <begin position="69"/>
        <end position="169"/>
    </location>
</feature>
<name>A0A6A6D8F7_9PEZI</name>
<dbReference type="AlphaFoldDB" id="A0A6A6D8F7"/>
<reference evidence="2" key="1">
    <citation type="journal article" date="2020" name="Stud. Mycol.">
        <title>101 Dothideomycetes genomes: a test case for predicting lifestyles and emergence of pathogens.</title>
        <authorList>
            <person name="Haridas S."/>
            <person name="Albert R."/>
            <person name="Binder M."/>
            <person name="Bloem J."/>
            <person name="Labutti K."/>
            <person name="Salamov A."/>
            <person name="Andreopoulos B."/>
            <person name="Baker S."/>
            <person name="Barry K."/>
            <person name="Bills G."/>
            <person name="Bluhm B."/>
            <person name="Cannon C."/>
            <person name="Castanera R."/>
            <person name="Culley D."/>
            <person name="Daum C."/>
            <person name="Ezra D."/>
            <person name="Gonzalez J."/>
            <person name="Henrissat B."/>
            <person name="Kuo A."/>
            <person name="Liang C."/>
            <person name="Lipzen A."/>
            <person name="Lutzoni F."/>
            <person name="Magnuson J."/>
            <person name="Mondo S."/>
            <person name="Nolan M."/>
            <person name="Ohm R."/>
            <person name="Pangilinan J."/>
            <person name="Park H.-J."/>
            <person name="Ramirez L."/>
            <person name="Alfaro M."/>
            <person name="Sun H."/>
            <person name="Tritt A."/>
            <person name="Yoshinaga Y."/>
            <person name="Zwiers L.-H."/>
            <person name="Turgeon B."/>
            <person name="Goodwin S."/>
            <person name="Spatafora J."/>
            <person name="Crous P."/>
            <person name="Grigoriev I."/>
        </authorList>
    </citation>
    <scope>NUCLEOTIDE SEQUENCE</scope>
    <source>
        <strain evidence="2">CBS 207.26</strain>
    </source>
</reference>
<evidence type="ECO:0000313" key="3">
    <source>
        <dbReference type="Proteomes" id="UP000800200"/>
    </source>
</evidence>
<dbReference type="InterPro" id="IPR056672">
    <property type="entry name" value="DUF7770"/>
</dbReference>